<dbReference type="Proteomes" id="UP001381693">
    <property type="component" value="Unassembled WGS sequence"/>
</dbReference>
<dbReference type="GO" id="GO:0051014">
    <property type="term" value="P:actin filament severing"/>
    <property type="evidence" value="ECO:0007669"/>
    <property type="project" value="TreeGrafter"/>
</dbReference>
<feature type="domain" description="Gelsolin-like" evidence="5">
    <location>
        <begin position="35"/>
        <end position="122"/>
    </location>
</feature>
<evidence type="ECO:0000256" key="2">
    <source>
        <dbReference type="ARBA" id="ARBA00022467"/>
    </source>
</evidence>
<dbReference type="SUPFAM" id="SSF55753">
    <property type="entry name" value="Actin depolymerizing proteins"/>
    <property type="match status" value="6"/>
</dbReference>
<dbReference type="GO" id="GO:0015629">
    <property type="term" value="C:actin cytoskeleton"/>
    <property type="evidence" value="ECO:0007669"/>
    <property type="project" value="TreeGrafter"/>
</dbReference>
<feature type="domain" description="Gelsolin-like" evidence="5">
    <location>
        <begin position="161"/>
        <end position="228"/>
    </location>
</feature>
<feature type="domain" description="Gelsolin-like" evidence="5">
    <location>
        <begin position="283"/>
        <end position="359"/>
    </location>
</feature>
<dbReference type="SMART" id="SM00262">
    <property type="entry name" value="GEL"/>
    <property type="match status" value="6"/>
</dbReference>
<organism evidence="6 7">
    <name type="scientific">Halocaridina rubra</name>
    <name type="common">Hawaiian red shrimp</name>
    <dbReference type="NCBI Taxonomy" id="373956"/>
    <lineage>
        <taxon>Eukaryota</taxon>
        <taxon>Metazoa</taxon>
        <taxon>Ecdysozoa</taxon>
        <taxon>Arthropoda</taxon>
        <taxon>Crustacea</taxon>
        <taxon>Multicrustacea</taxon>
        <taxon>Malacostraca</taxon>
        <taxon>Eumalacostraca</taxon>
        <taxon>Eucarida</taxon>
        <taxon>Decapoda</taxon>
        <taxon>Pleocyemata</taxon>
        <taxon>Caridea</taxon>
        <taxon>Atyoidea</taxon>
        <taxon>Atyidae</taxon>
        <taxon>Halocaridina</taxon>
    </lineage>
</organism>
<dbReference type="PANTHER" id="PTHR11977">
    <property type="entry name" value="VILLIN"/>
    <property type="match status" value="1"/>
</dbReference>
<feature type="domain" description="Gelsolin-like" evidence="5">
    <location>
        <begin position="548"/>
        <end position="597"/>
    </location>
</feature>
<reference evidence="6 7" key="1">
    <citation type="submission" date="2023-11" db="EMBL/GenBank/DDBJ databases">
        <title>Halocaridina rubra genome assembly.</title>
        <authorList>
            <person name="Smith C."/>
        </authorList>
    </citation>
    <scope>NUCLEOTIDE SEQUENCE [LARGE SCALE GENOMIC DNA]</scope>
    <source>
        <strain evidence="6">EP-1</strain>
        <tissue evidence="6">Whole</tissue>
    </source>
</reference>
<accession>A0AAN9A7L7</accession>
<sequence length="739" mass="82214">MGALVRDPAFNSIPRNSTCFLIWRVENLELVLLKREDYGKFHKGDSYLVFSASEYGKPAGMLDTPHPPRGGLDIHIHFWIGSETSTDEAGVAAIKTVELDDMLGGGPVQHRETEGNESKRFLSYFKNGIRLLSGGVASGLKKTTDGFEPSLYQVKGKRTTVVTELPSISWSFMNDGDVYVLDTKETIYVWTGRCSNNIEKLQGAKFAGTLKQEHGGANILIIEDGRESLMMGKERNVFESHLPLNNKMVIPAHEAPKDENVARRISGELKLYRCSDEGGTLKVVEVKTGPLSQSDLKSNDSYIVDNGSQGIWVWVGKKASKKEREEALRNAQGFISKKGYPLNTQVSRIIDNGEPAEFKTLFKDWKDKDQSKGFGRQYSTSKIAHTVQTKFDASTLHGAPQLAAKTKMVDDGSGQKEVWRVKDFELIPVPEDQLGQFFMGDCYIVLYAYLEGNKEHYLLYYWIGNDASQDEAGTAALKAVELDDKLHGRAIQIRVTQEKEPPHFMAVFGGKMVVFKGGYASAFDGEGARDMGKKSSYMLQVRGTTNHNTKATEVDMRAGCLNSNDCFIVVTPQLSYIWCGKGSTGDEREMAKTLASQNGETIIVSEGHEKADFWKALGGKEAYASSPKLQEDTPMHPPRLFQCSNASGVFKAEEIINFAQADLVEDDVMLLDAWDTIFLWLGHNSNKKEQMAAETLALEYLRTDPAGRHKGTPIVKLKQGFEPPNFTGHFGVWDNDLWN</sequence>
<protein>
    <recommendedName>
        <fullName evidence="5">Gelsolin-like domain-containing protein</fullName>
    </recommendedName>
</protein>
<dbReference type="InterPro" id="IPR007123">
    <property type="entry name" value="Gelsolin-like_dom"/>
</dbReference>
<dbReference type="CDD" id="cd11292">
    <property type="entry name" value="gelsolin_S3_like"/>
    <property type="match status" value="1"/>
</dbReference>
<keyword evidence="7" id="KW-1185">Reference proteome</keyword>
<evidence type="ECO:0000313" key="6">
    <source>
        <dbReference type="EMBL" id="KAK7083781.1"/>
    </source>
</evidence>
<dbReference type="PANTHER" id="PTHR11977:SF57">
    <property type="entry name" value="VILLIN-LIKE PROTEIN QUAIL"/>
    <property type="match status" value="1"/>
</dbReference>
<dbReference type="GO" id="GO:0005546">
    <property type="term" value="F:phosphatidylinositol-4,5-bisphosphate binding"/>
    <property type="evidence" value="ECO:0007669"/>
    <property type="project" value="TreeGrafter"/>
</dbReference>
<proteinExistence type="inferred from homology"/>
<dbReference type="Pfam" id="PF00626">
    <property type="entry name" value="Gelsolin"/>
    <property type="match status" value="6"/>
</dbReference>
<dbReference type="PRINTS" id="PR00597">
    <property type="entry name" value="GELSOLIN"/>
</dbReference>
<feature type="non-terminal residue" evidence="6">
    <location>
        <position position="739"/>
    </location>
</feature>
<gene>
    <name evidence="6" type="ORF">SK128_018797</name>
</gene>
<feature type="domain" description="Gelsolin-like" evidence="5">
    <location>
        <begin position="651"/>
        <end position="726"/>
    </location>
</feature>
<dbReference type="GO" id="GO:0008154">
    <property type="term" value="P:actin polymerization or depolymerization"/>
    <property type="evidence" value="ECO:0007669"/>
    <property type="project" value="TreeGrafter"/>
</dbReference>
<evidence type="ECO:0000259" key="5">
    <source>
        <dbReference type="Pfam" id="PF00626"/>
    </source>
</evidence>
<dbReference type="GO" id="GO:0051015">
    <property type="term" value="F:actin filament binding"/>
    <property type="evidence" value="ECO:0007669"/>
    <property type="project" value="InterPro"/>
</dbReference>
<comment type="caution">
    <text evidence="6">The sequence shown here is derived from an EMBL/GenBank/DDBJ whole genome shotgun (WGS) entry which is preliminary data.</text>
</comment>
<dbReference type="Gene3D" id="3.40.20.10">
    <property type="entry name" value="Severin"/>
    <property type="match status" value="6"/>
</dbReference>
<dbReference type="GO" id="GO:0005737">
    <property type="term" value="C:cytoplasm"/>
    <property type="evidence" value="ECO:0007669"/>
    <property type="project" value="TreeGrafter"/>
</dbReference>
<dbReference type="AlphaFoldDB" id="A0AAN9A7L7"/>
<keyword evidence="2" id="KW-0117">Actin capping</keyword>
<evidence type="ECO:0000256" key="1">
    <source>
        <dbReference type="ARBA" id="ARBA00008418"/>
    </source>
</evidence>
<feature type="domain" description="Gelsolin-like" evidence="5">
    <location>
        <begin position="433"/>
        <end position="505"/>
    </location>
</feature>
<keyword evidence="3" id="KW-0677">Repeat</keyword>
<name>A0AAN9A7L7_HALRR</name>
<evidence type="ECO:0000256" key="3">
    <source>
        <dbReference type="ARBA" id="ARBA00022737"/>
    </source>
</evidence>
<evidence type="ECO:0000313" key="7">
    <source>
        <dbReference type="Proteomes" id="UP001381693"/>
    </source>
</evidence>
<dbReference type="InterPro" id="IPR029006">
    <property type="entry name" value="ADF-H/Gelsolin-like_dom_sf"/>
</dbReference>
<dbReference type="CDD" id="cd11288">
    <property type="entry name" value="gelsolin_S5_like"/>
    <property type="match status" value="1"/>
</dbReference>
<keyword evidence="4" id="KW-0009">Actin-binding</keyword>
<comment type="similarity">
    <text evidence="1">Belongs to the villin/gelsolin family.</text>
</comment>
<dbReference type="FunFam" id="3.40.20.10:FF:000001">
    <property type="entry name" value="Gelsolin"/>
    <property type="match status" value="1"/>
</dbReference>
<dbReference type="CDD" id="cd11290">
    <property type="entry name" value="gelsolin_S1_like"/>
    <property type="match status" value="1"/>
</dbReference>
<dbReference type="CDD" id="cd11293">
    <property type="entry name" value="gelsolin_S4_like"/>
    <property type="match status" value="1"/>
</dbReference>
<dbReference type="EMBL" id="JAXCGZ010002549">
    <property type="protein sequence ID" value="KAK7083781.1"/>
    <property type="molecule type" value="Genomic_DNA"/>
</dbReference>
<dbReference type="InterPro" id="IPR007122">
    <property type="entry name" value="Villin/Gelsolin"/>
</dbReference>
<evidence type="ECO:0000256" key="4">
    <source>
        <dbReference type="ARBA" id="ARBA00023203"/>
    </source>
</evidence>
<dbReference type="FunFam" id="3.40.20.10:FF:000005">
    <property type="entry name" value="Gelsolin"/>
    <property type="match status" value="1"/>
</dbReference>
<dbReference type="CDD" id="cd11291">
    <property type="entry name" value="gelsolin_S6_like"/>
    <property type="match status" value="1"/>
</dbReference>
<dbReference type="GO" id="GO:0051016">
    <property type="term" value="P:barbed-end actin filament capping"/>
    <property type="evidence" value="ECO:0007669"/>
    <property type="project" value="TreeGrafter"/>
</dbReference>